<evidence type="ECO:0000256" key="1">
    <source>
        <dbReference type="SAM" id="MobiDB-lite"/>
    </source>
</evidence>
<feature type="region of interest" description="Disordered" evidence="1">
    <location>
        <begin position="111"/>
        <end position="156"/>
    </location>
</feature>
<sequence>MNSQIVIQLGIMTSEINFSTIKAQETYDRLKRCLDLSEDLLQKLNGHASSKNKVPQNIVKVYGQSETEIINEIDSGIIADEVPEPVESEIVDVKKDADDESSVEIELETVTENNDLQSENPIDLPQDAVSEEESTEQTILSGESTDSPKPTTDLDETAEDIVERAIQDALEEKQEKKEPTKADLKENKTDESEFIFQKDQTDEKIDFENVEKFGKENEEDIKENVENGDVENQASSIADAENEFDKNRRETLADVSEISNLSSSPKSVQESDEISENSENDEIFPVIIDETLSEKSDGSPVTGYIKAGLVIGFSGLIALKWGSQ</sequence>
<feature type="region of interest" description="Disordered" evidence="1">
    <location>
        <begin position="169"/>
        <end position="193"/>
    </location>
</feature>
<reference evidence="2" key="1">
    <citation type="journal article" date="2010" name="Science">
        <title>Plasticity of animal genome architecture unmasked by rapid evolution of a pelagic tunicate.</title>
        <authorList>
            <person name="Denoeud F."/>
            <person name="Henriet S."/>
            <person name="Mungpakdee S."/>
            <person name="Aury J.M."/>
            <person name="Da Silva C."/>
            <person name="Brinkmann H."/>
            <person name="Mikhaleva J."/>
            <person name="Olsen L.C."/>
            <person name="Jubin C."/>
            <person name="Canestro C."/>
            <person name="Bouquet J.M."/>
            <person name="Danks G."/>
            <person name="Poulain J."/>
            <person name="Campsteijn C."/>
            <person name="Adamski M."/>
            <person name="Cross I."/>
            <person name="Yadetie F."/>
            <person name="Muffato M."/>
            <person name="Louis A."/>
            <person name="Butcher S."/>
            <person name="Tsagkogeorga G."/>
            <person name="Konrad A."/>
            <person name="Singh S."/>
            <person name="Jensen M.F."/>
            <person name="Cong E.H."/>
            <person name="Eikeseth-Otteraa H."/>
            <person name="Noel B."/>
            <person name="Anthouard V."/>
            <person name="Porcel B.M."/>
            <person name="Kachouri-Lafond R."/>
            <person name="Nishino A."/>
            <person name="Ugolini M."/>
            <person name="Chourrout P."/>
            <person name="Nishida H."/>
            <person name="Aasland R."/>
            <person name="Huzurbazar S."/>
            <person name="Westhof E."/>
            <person name="Delsuc F."/>
            <person name="Lehrach H."/>
            <person name="Reinhardt R."/>
            <person name="Weissenbach J."/>
            <person name="Roy S.W."/>
            <person name="Artiguenave F."/>
            <person name="Postlethwait J.H."/>
            <person name="Manak J.R."/>
            <person name="Thompson E.M."/>
            <person name="Jaillon O."/>
            <person name="Du Pasquier L."/>
            <person name="Boudinot P."/>
            <person name="Liberles D.A."/>
            <person name="Volff J.N."/>
            <person name="Philippe H."/>
            <person name="Lenhard B."/>
            <person name="Roest Crollius H."/>
            <person name="Wincker P."/>
            <person name="Chourrout D."/>
        </authorList>
    </citation>
    <scope>NUCLEOTIDE SEQUENCE [LARGE SCALE GENOMIC DNA]</scope>
</reference>
<feature type="compositionally biased region" description="Basic and acidic residues" evidence="1">
    <location>
        <begin position="243"/>
        <end position="252"/>
    </location>
</feature>
<keyword evidence="3" id="KW-1185">Reference proteome</keyword>
<proteinExistence type="predicted"/>
<gene>
    <name evidence="2" type="ORF">GSOID_T00002555001</name>
</gene>
<feature type="compositionally biased region" description="Polar residues" evidence="1">
    <location>
        <begin position="136"/>
        <end position="150"/>
    </location>
</feature>
<dbReference type="EMBL" id="FN653026">
    <property type="protein sequence ID" value="CBY07570.1"/>
    <property type="molecule type" value="Genomic_DNA"/>
</dbReference>
<dbReference type="AlphaFoldDB" id="E4X5M0"/>
<feature type="compositionally biased region" description="Basic and acidic residues" evidence="1">
    <location>
        <begin position="169"/>
        <end position="191"/>
    </location>
</feature>
<feature type="region of interest" description="Disordered" evidence="1">
    <location>
        <begin position="222"/>
        <end position="283"/>
    </location>
</feature>
<dbReference type="Proteomes" id="UP000001307">
    <property type="component" value="Unassembled WGS sequence"/>
</dbReference>
<feature type="compositionally biased region" description="Polar residues" evidence="1">
    <location>
        <begin position="111"/>
        <end position="120"/>
    </location>
</feature>
<protein>
    <submittedName>
        <fullName evidence="2">Uncharacterized protein</fullName>
    </submittedName>
</protein>
<dbReference type="InParanoid" id="E4X5M0"/>
<feature type="compositionally biased region" description="Polar residues" evidence="1">
    <location>
        <begin position="257"/>
        <end position="268"/>
    </location>
</feature>
<evidence type="ECO:0000313" key="3">
    <source>
        <dbReference type="Proteomes" id="UP000001307"/>
    </source>
</evidence>
<evidence type="ECO:0000313" key="2">
    <source>
        <dbReference type="EMBL" id="CBY07570.1"/>
    </source>
</evidence>
<dbReference type="OrthoDB" id="10663931at2759"/>
<name>E4X5M0_OIKDI</name>
<organism evidence="2">
    <name type="scientific">Oikopleura dioica</name>
    <name type="common">Tunicate</name>
    <dbReference type="NCBI Taxonomy" id="34765"/>
    <lineage>
        <taxon>Eukaryota</taxon>
        <taxon>Metazoa</taxon>
        <taxon>Chordata</taxon>
        <taxon>Tunicata</taxon>
        <taxon>Appendicularia</taxon>
        <taxon>Copelata</taxon>
        <taxon>Oikopleuridae</taxon>
        <taxon>Oikopleura</taxon>
    </lineage>
</organism>
<feature type="compositionally biased region" description="Acidic residues" evidence="1">
    <location>
        <begin position="270"/>
        <end position="282"/>
    </location>
</feature>
<accession>E4X5M0</accession>